<dbReference type="EMBL" id="CADCUY010000416">
    <property type="protein sequence ID" value="CAA9420871.1"/>
    <property type="molecule type" value="Genomic_DNA"/>
</dbReference>
<sequence length="224" mass="23466">GQPVVLVHGVGSSSVYFGRLVAVLARTRPVVALDLPGFGRSTTPRRPLTVAEHAQVVGALLADRGLDGAVLVGHSMGCQVVAHLLRRSPTAAARAVLLGPTADDRARSALRQGLRLARNAALEPASLLPVQTRSYLACGPRTYLGTVRAMLADRIEESLAHARVPVLLVRGEHDPIVPRRWLAALAAVTPHAAVAEVPGARHVAQWSHPGVVGELCTRGRGGPG</sequence>
<dbReference type="InterPro" id="IPR029058">
    <property type="entry name" value="AB_hydrolase_fold"/>
</dbReference>
<accession>A0A6J4PQ03</accession>
<feature type="non-terminal residue" evidence="3">
    <location>
        <position position="1"/>
    </location>
</feature>
<protein>
    <recommendedName>
        <fullName evidence="2">AB hydrolase-1 domain-containing protein</fullName>
    </recommendedName>
</protein>
<organism evidence="3">
    <name type="scientific">uncultured Quadrisphaera sp</name>
    <dbReference type="NCBI Taxonomy" id="904978"/>
    <lineage>
        <taxon>Bacteria</taxon>
        <taxon>Bacillati</taxon>
        <taxon>Actinomycetota</taxon>
        <taxon>Actinomycetes</taxon>
        <taxon>Kineosporiales</taxon>
        <taxon>Kineosporiaceae</taxon>
        <taxon>Quadrisphaera</taxon>
        <taxon>environmental samples</taxon>
    </lineage>
</organism>
<dbReference type="Gene3D" id="3.40.50.1820">
    <property type="entry name" value="alpha/beta hydrolase"/>
    <property type="match status" value="1"/>
</dbReference>
<evidence type="ECO:0000259" key="2">
    <source>
        <dbReference type="Pfam" id="PF12697"/>
    </source>
</evidence>
<keyword evidence="1" id="KW-0378">Hydrolase</keyword>
<evidence type="ECO:0000256" key="1">
    <source>
        <dbReference type="ARBA" id="ARBA00022801"/>
    </source>
</evidence>
<dbReference type="Pfam" id="PF12697">
    <property type="entry name" value="Abhydrolase_6"/>
    <property type="match status" value="1"/>
</dbReference>
<reference evidence="3" key="1">
    <citation type="submission" date="2020-02" db="EMBL/GenBank/DDBJ databases">
        <authorList>
            <person name="Meier V. D."/>
        </authorList>
    </citation>
    <scope>NUCLEOTIDE SEQUENCE</scope>
    <source>
        <strain evidence="3">AVDCRST_MAG35</strain>
    </source>
</reference>
<dbReference type="AlphaFoldDB" id="A0A6J4PQ03"/>
<name>A0A6J4PQ03_9ACTN</name>
<dbReference type="InterPro" id="IPR000073">
    <property type="entry name" value="AB_hydrolase_1"/>
</dbReference>
<proteinExistence type="predicted"/>
<dbReference type="GO" id="GO:0016020">
    <property type="term" value="C:membrane"/>
    <property type="evidence" value="ECO:0007669"/>
    <property type="project" value="TreeGrafter"/>
</dbReference>
<dbReference type="PANTHER" id="PTHR43798:SF31">
    <property type="entry name" value="AB HYDROLASE SUPERFAMILY PROTEIN YCLE"/>
    <property type="match status" value="1"/>
</dbReference>
<dbReference type="SUPFAM" id="SSF53474">
    <property type="entry name" value="alpha/beta-Hydrolases"/>
    <property type="match status" value="1"/>
</dbReference>
<dbReference type="GO" id="GO:0016787">
    <property type="term" value="F:hydrolase activity"/>
    <property type="evidence" value="ECO:0007669"/>
    <property type="project" value="UniProtKB-KW"/>
</dbReference>
<dbReference type="PANTHER" id="PTHR43798">
    <property type="entry name" value="MONOACYLGLYCEROL LIPASE"/>
    <property type="match status" value="1"/>
</dbReference>
<gene>
    <name evidence="3" type="ORF">AVDCRST_MAG35-1979</name>
</gene>
<feature type="domain" description="AB hydrolase-1" evidence="2">
    <location>
        <begin position="4"/>
        <end position="212"/>
    </location>
</feature>
<dbReference type="InterPro" id="IPR050266">
    <property type="entry name" value="AB_hydrolase_sf"/>
</dbReference>
<evidence type="ECO:0000313" key="3">
    <source>
        <dbReference type="EMBL" id="CAA9420871.1"/>
    </source>
</evidence>